<dbReference type="Pfam" id="PF00892">
    <property type="entry name" value="EamA"/>
    <property type="match status" value="2"/>
</dbReference>
<feature type="transmembrane region" description="Helical" evidence="6">
    <location>
        <begin position="128"/>
        <end position="147"/>
    </location>
</feature>
<evidence type="ECO:0000256" key="3">
    <source>
        <dbReference type="ARBA" id="ARBA00022692"/>
    </source>
</evidence>
<evidence type="ECO:0000256" key="2">
    <source>
        <dbReference type="ARBA" id="ARBA00022475"/>
    </source>
</evidence>
<evidence type="ECO:0000256" key="6">
    <source>
        <dbReference type="SAM" id="Phobius"/>
    </source>
</evidence>
<feature type="transmembrane region" description="Helical" evidence="6">
    <location>
        <begin position="71"/>
        <end position="92"/>
    </location>
</feature>
<evidence type="ECO:0000313" key="8">
    <source>
        <dbReference type="EMBL" id="NBR94612.1"/>
    </source>
</evidence>
<feature type="domain" description="EamA" evidence="7">
    <location>
        <begin position="154"/>
        <end position="300"/>
    </location>
</feature>
<protein>
    <submittedName>
        <fullName evidence="8">Transporter</fullName>
    </submittedName>
</protein>
<organism evidence="8 9">
    <name type="scientific">Candidatus Fonsibacter lacus</name>
    <dbReference type="NCBI Taxonomy" id="2576439"/>
    <lineage>
        <taxon>Bacteria</taxon>
        <taxon>Pseudomonadati</taxon>
        <taxon>Pseudomonadota</taxon>
        <taxon>Alphaproteobacteria</taxon>
        <taxon>Candidatus Pelagibacterales</taxon>
        <taxon>Candidatus Pelagibacterales incertae sedis</taxon>
        <taxon>Candidatus Fonsibacter</taxon>
    </lineage>
</organism>
<dbReference type="Gene3D" id="1.10.3730.20">
    <property type="match status" value="1"/>
</dbReference>
<feature type="transmembrane region" description="Helical" evidence="6">
    <location>
        <begin position="42"/>
        <end position="59"/>
    </location>
</feature>
<keyword evidence="4 6" id="KW-1133">Transmembrane helix</keyword>
<evidence type="ECO:0000313" key="9">
    <source>
        <dbReference type="Proteomes" id="UP000740727"/>
    </source>
</evidence>
<dbReference type="InterPro" id="IPR050638">
    <property type="entry name" value="AA-Vitamin_Transporters"/>
</dbReference>
<evidence type="ECO:0000256" key="5">
    <source>
        <dbReference type="ARBA" id="ARBA00023136"/>
    </source>
</evidence>
<feature type="domain" description="EamA" evidence="7">
    <location>
        <begin position="7"/>
        <end position="143"/>
    </location>
</feature>
<feature type="transmembrane region" description="Helical" evidence="6">
    <location>
        <begin position="259"/>
        <end position="278"/>
    </location>
</feature>
<feature type="transmembrane region" description="Helical" evidence="6">
    <location>
        <begin position="226"/>
        <end position="247"/>
    </location>
</feature>
<evidence type="ECO:0000256" key="4">
    <source>
        <dbReference type="ARBA" id="ARBA00022989"/>
    </source>
</evidence>
<dbReference type="SUPFAM" id="SSF103481">
    <property type="entry name" value="Multidrug resistance efflux transporter EmrE"/>
    <property type="match status" value="2"/>
</dbReference>
<dbReference type="AlphaFoldDB" id="A0A965GFD8"/>
<keyword evidence="2" id="KW-1003">Cell membrane</keyword>
<comment type="subcellular location">
    <subcellularLocation>
        <location evidence="1">Cell membrane</location>
        <topology evidence="1">Multi-pass membrane protein</topology>
    </subcellularLocation>
</comment>
<keyword evidence="5 6" id="KW-0472">Membrane</keyword>
<feature type="transmembrane region" description="Helical" evidence="6">
    <location>
        <begin position="284"/>
        <end position="300"/>
    </location>
</feature>
<name>A0A965GFD8_9PROT</name>
<reference evidence="8" key="1">
    <citation type="submission" date="2018-10" db="EMBL/GenBank/DDBJ databases">
        <title>Iterative Subtractive Binning of Freshwater Chronoseries Metagenomes Recovers Nearly Complete Genomes from over Four Hundred Novel Species.</title>
        <authorList>
            <person name="Rodriguez-R L.M."/>
            <person name="Tsementzi D."/>
            <person name="Luo C."/>
            <person name="Konstantinidis K.T."/>
        </authorList>
    </citation>
    <scope>NUCLEOTIDE SEQUENCE</scope>
    <source>
        <strain evidence="8">WB5_2A_028</strain>
    </source>
</reference>
<feature type="transmembrane region" description="Helical" evidence="6">
    <location>
        <begin position="153"/>
        <end position="171"/>
    </location>
</feature>
<evidence type="ECO:0000259" key="7">
    <source>
        <dbReference type="Pfam" id="PF00892"/>
    </source>
</evidence>
<dbReference type="InterPro" id="IPR037185">
    <property type="entry name" value="EmrE-like"/>
</dbReference>
<evidence type="ECO:0000256" key="1">
    <source>
        <dbReference type="ARBA" id="ARBA00004651"/>
    </source>
</evidence>
<feature type="transmembrane region" description="Helical" evidence="6">
    <location>
        <begin position="98"/>
        <end position="116"/>
    </location>
</feature>
<sequence length="308" mass="33962">MKISHLRGEILVFTSAFFFATTGVLAKLIILGGNISALRLTQVRIGGTFLLLLVYLLVSDRSSLKVTRKEIPNLILMGIIGIAGVQALYFFAVTRMPVSITLVIEFTAPIWIALFIRYFKKQIVKPLMWWGIGTAFSGLVLVMEIWSGLKLDTLGVIATFLDALCLSFYYLRSEATVKTRSGISLLTFVFGFATLFFAIIQPIWTFPTEILTKQLSLHDLSPGNFIIGWQLIGILIVFGSIIPYIFVTYGLKYIPASQGSVIAMTEPVIAGAIAWVVLSEALTPVQLLGGFTVLFGIYLTEKSRQSAD</sequence>
<keyword evidence="3 6" id="KW-0812">Transmembrane</keyword>
<dbReference type="EMBL" id="RFXN01000224">
    <property type="protein sequence ID" value="NBR94612.1"/>
    <property type="molecule type" value="Genomic_DNA"/>
</dbReference>
<feature type="transmembrane region" description="Helical" evidence="6">
    <location>
        <begin position="183"/>
        <end position="206"/>
    </location>
</feature>
<accession>A0A965GFD8</accession>
<dbReference type="PANTHER" id="PTHR32322">
    <property type="entry name" value="INNER MEMBRANE TRANSPORTER"/>
    <property type="match status" value="1"/>
</dbReference>
<comment type="caution">
    <text evidence="8">The sequence shown here is derived from an EMBL/GenBank/DDBJ whole genome shotgun (WGS) entry which is preliminary data.</text>
</comment>
<dbReference type="InterPro" id="IPR000620">
    <property type="entry name" value="EamA_dom"/>
</dbReference>
<dbReference type="Proteomes" id="UP000740727">
    <property type="component" value="Unassembled WGS sequence"/>
</dbReference>
<dbReference type="GO" id="GO:0005886">
    <property type="term" value="C:plasma membrane"/>
    <property type="evidence" value="ECO:0007669"/>
    <property type="project" value="UniProtKB-SubCell"/>
</dbReference>
<proteinExistence type="predicted"/>
<gene>
    <name evidence="8" type="ORF">EBT44_07370</name>
</gene>
<dbReference type="PANTHER" id="PTHR32322:SF18">
    <property type="entry name" value="S-ADENOSYLMETHIONINE_S-ADENOSYLHOMOCYSTEINE TRANSPORTER"/>
    <property type="match status" value="1"/>
</dbReference>